<evidence type="ECO:0000313" key="13">
    <source>
        <dbReference type="Proteomes" id="UP000281393"/>
    </source>
</evidence>
<keyword evidence="5 12" id="KW-0328">Glycosyltransferase</keyword>
<dbReference type="PANTHER" id="PTHR43867:SF2">
    <property type="entry name" value="CELLULOSE SYNTHASE CATALYTIC SUBUNIT A [UDP-FORMING]"/>
    <property type="match status" value="1"/>
</dbReference>
<dbReference type="InterPro" id="IPR029044">
    <property type="entry name" value="Nucleotide-diphossugar_trans"/>
</dbReference>
<dbReference type="InterPro" id="IPR050321">
    <property type="entry name" value="Glycosyltr_2/OpgH_subfam"/>
</dbReference>
<dbReference type="InterPro" id="IPR001173">
    <property type="entry name" value="Glyco_trans_2-like"/>
</dbReference>
<evidence type="ECO:0000256" key="6">
    <source>
        <dbReference type="ARBA" id="ARBA00022679"/>
    </source>
</evidence>
<dbReference type="Pfam" id="PF00535">
    <property type="entry name" value="Glycos_transf_2"/>
    <property type="match status" value="1"/>
</dbReference>
<keyword evidence="8 10" id="KW-1133">Transmembrane helix</keyword>
<keyword evidence="4" id="KW-0973">c-di-GMP</keyword>
<organism evidence="12 13">
    <name type="scientific">Salmonella enterica subsp. enterica serovar Daytona</name>
    <dbReference type="NCBI Taxonomy" id="1962639"/>
    <lineage>
        <taxon>Bacteria</taxon>
        <taxon>Pseudomonadati</taxon>
        <taxon>Pseudomonadota</taxon>
        <taxon>Gammaproteobacteria</taxon>
        <taxon>Enterobacterales</taxon>
        <taxon>Enterobacteriaceae</taxon>
        <taxon>Salmonella</taxon>
    </lineage>
</organism>
<dbReference type="GO" id="GO:0006011">
    <property type="term" value="P:UDP-alpha-D-glucose metabolic process"/>
    <property type="evidence" value="ECO:0007669"/>
    <property type="project" value="InterPro"/>
</dbReference>
<dbReference type="CDD" id="cd06421">
    <property type="entry name" value="CESA_CelA_like"/>
    <property type="match status" value="1"/>
</dbReference>
<comment type="pathway">
    <text evidence="2">Glycan metabolism.</text>
</comment>
<dbReference type="AlphaFoldDB" id="A0A447JAR1"/>
<feature type="transmembrane region" description="Helical" evidence="10">
    <location>
        <begin position="174"/>
        <end position="190"/>
    </location>
</feature>
<name>A0A447JAR1_SALET</name>
<evidence type="ECO:0000256" key="3">
    <source>
        <dbReference type="ARBA" id="ARBA00018714"/>
    </source>
</evidence>
<feature type="domain" description="Glycosyltransferase 2-like" evidence="11">
    <location>
        <begin position="277"/>
        <end position="447"/>
    </location>
</feature>
<feature type="transmembrane region" description="Helical" evidence="10">
    <location>
        <begin position="228"/>
        <end position="252"/>
    </location>
</feature>
<dbReference type="SUPFAM" id="SSF53448">
    <property type="entry name" value="Nucleotide-diphospho-sugar transferases"/>
    <property type="match status" value="1"/>
</dbReference>
<dbReference type="PRINTS" id="PR01439">
    <property type="entry name" value="CELLSNTHASEA"/>
</dbReference>
<dbReference type="GO" id="GO:0016759">
    <property type="term" value="F:cellulose synthase activity"/>
    <property type="evidence" value="ECO:0007669"/>
    <property type="project" value="InterPro"/>
</dbReference>
<evidence type="ECO:0000256" key="1">
    <source>
        <dbReference type="ARBA" id="ARBA00004141"/>
    </source>
</evidence>
<evidence type="ECO:0000256" key="7">
    <source>
        <dbReference type="ARBA" id="ARBA00022692"/>
    </source>
</evidence>
<feature type="transmembrane region" description="Helical" evidence="10">
    <location>
        <begin position="197"/>
        <end position="216"/>
    </location>
</feature>
<dbReference type="GO" id="GO:0035438">
    <property type="term" value="F:cyclic-di-GMP binding"/>
    <property type="evidence" value="ECO:0007669"/>
    <property type="project" value="InterPro"/>
</dbReference>
<dbReference type="Gene3D" id="3.90.550.10">
    <property type="entry name" value="Spore Coat Polysaccharide Biosynthesis Protein SpsA, Chain A"/>
    <property type="match status" value="1"/>
</dbReference>
<dbReference type="FunFam" id="3.90.550.10:FF:000061">
    <property type="entry name" value="Cellulose synthase catalytic subunit [UDP-forming]"/>
    <property type="match status" value="1"/>
</dbReference>
<keyword evidence="7 10" id="KW-0812">Transmembrane</keyword>
<keyword evidence="9 10" id="KW-0472">Membrane</keyword>
<dbReference type="InterPro" id="IPR003919">
    <property type="entry name" value="Cell_synth_A"/>
</dbReference>
<evidence type="ECO:0000259" key="11">
    <source>
        <dbReference type="Pfam" id="PF00535"/>
    </source>
</evidence>
<evidence type="ECO:0000256" key="5">
    <source>
        <dbReference type="ARBA" id="ARBA00022676"/>
    </source>
</evidence>
<gene>
    <name evidence="12" type="primary">bscA_1</name>
    <name evidence="12" type="ORF">NCTC7102_00289</name>
</gene>
<evidence type="ECO:0000313" key="12">
    <source>
        <dbReference type="EMBL" id="VDY36773.1"/>
    </source>
</evidence>
<evidence type="ECO:0000256" key="9">
    <source>
        <dbReference type="ARBA" id="ARBA00023136"/>
    </source>
</evidence>
<evidence type="ECO:0000256" key="4">
    <source>
        <dbReference type="ARBA" id="ARBA00022636"/>
    </source>
</evidence>
<dbReference type="PANTHER" id="PTHR43867">
    <property type="entry name" value="CELLULOSE SYNTHASE CATALYTIC SUBUNIT A [UDP-FORMING]"/>
    <property type="match status" value="1"/>
</dbReference>
<protein>
    <recommendedName>
        <fullName evidence="3">Cellulose synthase catalytic subunit [UDP-forming]</fullName>
    </recommendedName>
</protein>
<evidence type="ECO:0000256" key="8">
    <source>
        <dbReference type="ARBA" id="ARBA00022989"/>
    </source>
</evidence>
<reference evidence="12 13" key="1">
    <citation type="submission" date="2018-12" db="EMBL/GenBank/DDBJ databases">
        <authorList>
            <consortium name="Pathogen Informatics"/>
        </authorList>
    </citation>
    <scope>NUCLEOTIDE SEQUENCE [LARGE SCALE GENOMIC DNA]</scope>
    <source>
        <strain evidence="12 13">NCTC7102</strain>
    </source>
</reference>
<evidence type="ECO:0000256" key="10">
    <source>
        <dbReference type="SAM" id="Phobius"/>
    </source>
</evidence>
<dbReference type="GO" id="GO:0005886">
    <property type="term" value="C:plasma membrane"/>
    <property type="evidence" value="ECO:0007669"/>
    <property type="project" value="TreeGrafter"/>
</dbReference>
<comment type="subcellular location">
    <subcellularLocation>
        <location evidence="1">Membrane</location>
        <topology evidence="1">Multi-pass membrane protein</topology>
    </subcellularLocation>
</comment>
<dbReference type="NCBIfam" id="NF008558">
    <property type="entry name" value="PRK11498.1"/>
    <property type="match status" value="1"/>
</dbReference>
<dbReference type="Proteomes" id="UP000281393">
    <property type="component" value="Chromosome"/>
</dbReference>
<dbReference type="EMBL" id="LR133909">
    <property type="protein sequence ID" value="VDY36773.1"/>
    <property type="molecule type" value="Genomic_DNA"/>
</dbReference>
<proteinExistence type="predicted"/>
<feature type="transmembrane region" description="Helical" evidence="10">
    <location>
        <begin position="150"/>
        <end position="168"/>
    </location>
</feature>
<evidence type="ECO:0000256" key="2">
    <source>
        <dbReference type="ARBA" id="ARBA00004881"/>
    </source>
</evidence>
<feature type="transmembrane region" description="Helical" evidence="10">
    <location>
        <begin position="31"/>
        <end position="50"/>
    </location>
</feature>
<keyword evidence="6 12" id="KW-0808">Transferase</keyword>
<sequence length="515" mass="59519">MSALSRWLLIPPVSARLSERYQGYRRHGASPFSAALGCLWTILAWIVFPLEHPRWQRIRDGHKALYPHINAARPRPLDPARYLIQTLWLVMISSTKERHEPRWRSFARLKDVRGRYHQWMDTLPERVRQKTTHLEKEKELGHLSNGARRFILGVIVTFSLILALICITQPFNPLSQFIFLLLLWGVALLVRRMPGRFSALMLIVLSLTVSCRYIWWRYTSTLNWDDPVSLVCGLILLFAETYAWIVLVLGYFQVVWPLNRQPVPLPKEMSQWPTVDIFVPTYNEDLNVVKNTIYASLGIDWPKDKLNIWILDDGGRESFRQFARHVGVHYIARTTHEHAKAGNINNALKHAKGEFVAIFDCDHVPTRSFLQMTMGWFLKEKQLAMMQTPHHFFSPDPFERNLGRFRKTPNEGTLFYGLVQDGNDMWDATFFCGSCAVIRRKPLDEIGGIAVETVTEDAHTSLRLHRRGYTSAYMRIPQAAGLATESLSAHIGQRIRWARAWCKFSASITLCLVKA</sequence>
<accession>A0A447JAR1</accession>